<dbReference type="SUPFAM" id="SSF103473">
    <property type="entry name" value="MFS general substrate transporter"/>
    <property type="match status" value="1"/>
</dbReference>
<dbReference type="InterPro" id="IPR036259">
    <property type="entry name" value="MFS_trans_sf"/>
</dbReference>
<keyword evidence="5 7" id="KW-1133">Transmembrane helix</keyword>
<gene>
    <name evidence="8" type="ORF">INT47_001543</name>
</gene>
<evidence type="ECO:0000256" key="3">
    <source>
        <dbReference type="ARBA" id="ARBA00022448"/>
    </source>
</evidence>
<comment type="similarity">
    <text evidence="2">Belongs to the SLC29A/ENT transporter (TC 2.A.57) family.</text>
</comment>
<feature type="transmembrane region" description="Helical" evidence="7">
    <location>
        <begin position="230"/>
        <end position="253"/>
    </location>
</feature>
<keyword evidence="6 7" id="KW-0472">Membrane</keyword>
<dbReference type="OrthoDB" id="10261753at2759"/>
<feature type="transmembrane region" description="Helical" evidence="7">
    <location>
        <begin position="356"/>
        <end position="378"/>
    </location>
</feature>
<feature type="transmembrane region" description="Helical" evidence="7">
    <location>
        <begin position="113"/>
        <end position="134"/>
    </location>
</feature>
<evidence type="ECO:0000256" key="7">
    <source>
        <dbReference type="SAM" id="Phobius"/>
    </source>
</evidence>
<evidence type="ECO:0000256" key="4">
    <source>
        <dbReference type="ARBA" id="ARBA00022692"/>
    </source>
</evidence>
<dbReference type="PANTHER" id="PTHR10332">
    <property type="entry name" value="EQUILIBRATIVE NUCLEOSIDE TRANSPORTER"/>
    <property type="match status" value="1"/>
</dbReference>
<dbReference type="Proteomes" id="UP000603453">
    <property type="component" value="Unassembled WGS sequence"/>
</dbReference>
<feature type="transmembrane region" description="Helical" evidence="7">
    <location>
        <begin position="12"/>
        <end position="31"/>
    </location>
</feature>
<dbReference type="EMBL" id="JAEPRD010000116">
    <property type="protein sequence ID" value="KAG2198145.1"/>
    <property type="molecule type" value="Genomic_DNA"/>
</dbReference>
<proteinExistence type="inferred from homology"/>
<dbReference type="GO" id="GO:0034257">
    <property type="term" value="F:nicotinamide riboside transmembrane transporter activity"/>
    <property type="evidence" value="ECO:0007669"/>
    <property type="project" value="TreeGrafter"/>
</dbReference>
<evidence type="ECO:0008006" key="10">
    <source>
        <dbReference type="Google" id="ProtNLM"/>
    </source>
</evidence>
<reference evidence="8" key="1">
    <citation type="submission" date="2020-12" db="EMBL/GenBank/DDBJ databases">
        <title>Metabolic potential, ecology and presence of endohyphal bacteria is reflected in genomic diversity of Mucoromycotina.</title>
        <authorList>
            <person name="Muszewska A."/>
            <person name="Okrasinska A."/>
            <person name="Steczkiewicz K."/>
            <person name="Drgas O."/>
            <person name="Orlowska M."/>
            <person name="Perlinska-Lenart U."/>
            <person name="Aleksandrzak-Piekarczyk T."/>
            <person name="Szatraj K."/>
            <person name="Zielenkiewicz U."/>
            <person name="Pilsyk S."/>
            <person name="Malc E."/>
            <person name="Mieczkowski P."/>
            <person name="Kruszewska J.S."/>
            <person name="Biernat P."/>
            <person name="Pawlowska J."/>
        </authorList>
    </citation>
    <scope>NUCLEOTIDE SEQUENCE</scope>
    <source>
        <strain evidence="8">WA0000017839</strain>
    </source>
</reference>
<keyword evidence="3" id="KW-0813">Transport</keyword>
<accession>A0A8H7QTS8</accession>
<keyword evidence="9" id="KW-1185">Reference proteome</keyword>
<feature type="transmembrane region" description="Helical" evidence="7">
    <location>
        <begin position="174"/>
        <end position="192"/>
    </location>
</feature>
<sequence length="379" mass="42467">MDEQIESSTLYWVYFAYGIAMLLPWNVFITASDYFSVLFSGSGHETDFMSYFSAFSNVSNLLSLSLFLWLRQKKHMGNVDVLIPLSINLAIFLFYTVTSWAPNMIAAHVYFRLTVFCMSVAGTTTSLLQLTVFADASQLSPKYMQAVMSGQGIAGVSVSLFSLMTTVFGGDGTIFYFLGALVVTLVSMLGRLHQQKTHKYQLVEDIDLSLEPVTEPALPLTSILKRSKRYIFTVVYIYIITLSIFPALTSQFGWRAVDGVNTKQVFMSLHFLIFNLGDWVGRTLPIWRSCQVRSSRIMMVYALLRTLFLPLFLIVTVEGNVVFLAGVFLLAVTNGWLTSLVFMMAPVDYEMETKPVVASVMSYFLVIGLALGGLCSFLY</sequence>
<keyword evidence="4 7" id="KW-0812">Transmembrane</keyword>
<comment type="subcellular location">
    <subcellularLocation>
        <location evidence="1">Membrane</location>
        <topology evidence="1">Multi-pass membrane protein</topology>
    </subcellularLocation>
</comment>
<dbReference type="PIRSF" id="PIRSF016379">
    <property type="entry name" value="ENT"/>
    <property type="match status" value="1"/>
</dbReference>
<dbReference type="GO" id="GO:0015205">
    <property type="term" value="F:nucleobase transmembrane transporter activity"/>
    <property type="evidence" value="ECO:0007669"/>
    <property type="project" value="TreeGrafter"/>
</dbReference>
<comment type="caution">
    <text evidence="8">The sequence shown here is derived from an EMBL/GenBank/DDBJ whole genome shotgun (WGS) entry which is preliminary data.</text>
</comment>
<evidence type="ECO:0000313" key="8">
    <source>
        <dbReference type="EMBL" id="KAG2198145.1"/>
    </source>
</evidence>
<dbReference type="GO" id="GO:0005886">
    <property type="term" value="C:plasma membrane"/>
    <property type="evidence" value="ECO:0007669"/>
    <property type="project" value="TreeGrafter"/>
</dbReference>
<feature type="transmembrane region" description="Helical" evidence="7">
    <location>
        <begin position="297"/>
        <end position="315"/>
    </location>
</feature>
<name>A0A8H7QTS8_9FUNG</name>
<feature type="transmembrane region" description="Helical" evidence="7">
    <location>
        <begin position="321"/>
        <end position="344"/>
    </location>
</feature>
<evidence type="ECO:0000313" key="9">
    <source>
        <dbReference type="Proteomes" id="UP000603453"/>
    </source>
</evidence>
<dbReference type="AlphaFoldDB" id="A0A8H7QTS8"/>
<dbReference type="PANTHER" id="PTHR10332:SF88">
    <property type="entry name" value="EQUILIBRATIVE NUCLEOSIDE TRANSPORTER 1, ISOFORM A"/>
    <property type="match status" value="1"/>
</dbReference>
<evidence type="ECO:0000256" key="6">
    <source>
        <dbReference type="ARBA" id="ARBA00023136"/>
    </source>
</evidence>
<feature type="transmembrane region" description="Helical" evidence="7">
    <location>
        <begin position="82"/>
        <end position="101"/>
    </location>
</feature>
<feature type="transmembrane region" description="Helical" evidence="7">
    <location>
        <begin position="265"/>
        <end position="285"/>
    </location>
</feature>
<evidence type="ECO:0000256" key="1">
    <source>
        <dbReference type="ARBA" id="ARBA00004141"/>
    </source>
</evidence>
<dbReference type="InterPro" id="IPR002259">
    <property type="entry name" value="Eqnu_transpt"/>
</dbReference>
<evidence type="ECO:0000256" key="2">
    <source>
        <dbReference type="ARBA" id="ARBA00007965"/>
    </source>
</evidence>
<dbReference type="GO" id="GO:0000329">
    <property type="term" value="C:fungal-type vacuole membrane"/>
    <property type="evidence" value="ECO:0007669"/>
    <property type="project" value="TreeGrafter"/>
</dbReference>
<dbReference type="Pfam" id="PF01733">
    <property type="entry name" value="Nucleoside_tran"/>
    <property type="match status" value="2"/>
</dbReference>
<feature type="transmembrane region" description="Helical" evidence="7">
    <location>
        <begin position="51"/>
        <end position="70"/>
    </location>
</feature>
<evidence type="ECO:0000256" key="5">
    <source>
        <dbReference type="ARBA" id="ARBA00022989"/>
    </source>
</evidence>
<feature type="transmembrane region" description="Helical" evidence="7">
    <location>
        <begin position="146"/>
        <end position="168"/>
    </location>
</feature>
<organism evidence="8 9">
    <name type="scientific">Mucor saturninus</name>
    <dbReference type="NCBI Taxonomy" id="64648"/>
    <lineage>
        <taxon>Eukaryota</taxon>
        <taxon>Fungi</taxon>
        <taxon>Fungi incertae sedis</taxon>
        <taxon>Mucoromycota</taxon>
        <taxon>Mucoromycotina</taxon>
        <taxon>Mucoromycetes</taxon>
        <taxon>Mucorales</taxon>
        <taxon>Mucorineae</taxon>
        <taxon>Mucoraceae</taxon>
        <taxon>Mucor</taxon>
    </lineage>
</organism>
<protein>
    <recommendedName>
        <fullName evidence="10">Equilibrative nucleoside transporter 1</fullName>
    </recommendedName>
</protein>